<evidence type="ECO:0000256" key="12">
    <source>
        <dbReference type="ARBA" id="ARBA00023306"/>
    </source>
</evidence>
<dbReference type="Pfam" id="PF04679">
    <property type="entry name" value="DNA_ligase_A_C"/>
    <property type="match status" value="1"/>
</dbReference>
<evidence type="ECO:0000256" key="6">
    <source>
        <dbReference type="ARBA" id="ARBA00022741"/>
    </source>
</evidence>
<dbReference type="CDD" id="cd07972">
    <property type="entry name" value="OBF_DNA_ligase_Arch_LigB"/>
    <property type="match status" value="1"/>
</dbReference>
<dbReference type="GO" id="GO:0006281">
    <property type="term" value="P:DNA repair"/>
    <property type="evidence" value="ECO:0007669"/>
    <property type="project" value="UniProtKB-KW"/>
</dbReference>
<evidence type="ECO:0000256" key="4">
    <source>
        <dbReference type="ARBA" id="ARBA00022705"/>
    </source>
</evidence>
<dbReference type="NCBIfam" id="NF006701">
    <property type="entry name" value="PRK09247.1"/>
    <property type="match status" value="1"/>
</dbReference>
<dbReference type="SUPFAM" id="SSF56091">
    <property type="entry name" value="DNA ligase/mRNA capping enzyme, catalytic domain"/>
    <property type="match status" value="1"/>
</dbReference>
<dbReference type="GO" id="GO:0003910">
    <property type="term" value="F:DNA ligase (ATP) activity"/>
    <property type="evidence" value="ECO:0007669"/>
    <property type="project" value="UniProtKB-EC"/>
</dbReference>
<dbReference type="InterPro" id="IPR012340">
    <property type="entry name" value="NA-bd_OB-fold"/>
</dbReference>
<dbReference type="PROSITE" id="PS00697">
    <property type="entry name" value="DNA_LIGASE_A1"/>
    <property type="match status" value="1"/>
</dbReference>
<evidence type="ECO:0000256" key="2">
    <source>
        <dbReference type="ARBA" id="ARBA00022598"/>
    </source>
</evidence>
<keyword evidence="7" id="KW-0227">DNA damage</keyword>
<dbReference type="SUPFAM" id="SSF50249">
    <property type="entry name" value="Nucleic acid-binding proteins"/>
    <property type="match status" value="1"/>
</dbReference>
<dbReference type="InterPro" id="IPR016059">
    <property type="entry name" value="DNA_ligase_ATP-dep_CS"/>
</dbReference>
<comment type="catalytic activity">
    <reaction evidence="13">
        <text>ATP + (deoxyribonucleotide)n-3'-hydroxyl + 5'-phospho-(deoxyribonucleotide)m = (deoxyribonucleotide)n+m + AMP + diphosphate.</text>
        <dbReference type="EC" id="6.5.1.1"/>
    </reaction>
</comment>
<dbReference type="InterPro" id="IPR012310">
    <property type="entry name" value="DNA_ligase_ATP-dep_cent"/>
</dbReference>
<keyword evidence="12" id="KW-0131">Cell cycle</keyword>
<dbReference type="PANTHER" id="PTHR45674:SF13">
    <property type="entry name" value="DNA LIGASE-RELATED"/>
    <property type="match status" value="1"/>
</dbReference>
<dbReference type="InterPro" id="IPR012309">
    <property type="entry name" value="DNA_ligase_ATP-dep_C"/>
</dbReference>
<protein>
    <recommendedName>
        <fullName evidence="1">DNA ligase (ATP)</fullName>
        <ecNumber evidence="1">6.5.1.1</ecNumber>
    </recommendedName>
</protein>
<accession>A0A5B8Y4Q3</accession>
<dbReference type="GO" id="GO:0003677">
    <property type="term" value="F:DNA binding"/>
    <property type="evidence" value="ECO:0007669"/>
    <property type="project" value="InterPro"/>
</dbReference>
<gene>
    <name evidence="15" type="ORF">FIV42_01880</name>
</gene>
<evidence type="ECO:0000256" key="5">
    <source>
        <dbReference type="ARBA" id="ARBA00022723"/>
    </source>
</evidence>
<dbReference type="InterPro" id="IPR036599">
    <property type="entry name" value="DNA_ligase_N_sf"/>
</dbReference>
<dbReference type="CDD" id="cd07897">
    <property type="entry name" value="Adenylation_DNA_ligase_Bac1"/>
    <property type="match status" value="1"/>
</dbReference>
<dbReference type="PANTHER" id="PTHR45674">
    <property type="entry name" value="DNA LIGASE 1/3 FAMILY MEMBER"/>
    <property type="match status" value="1"/>
</dbReference>
<dbReference type="AlphaFoldDB" id="A0A4Y6PMK3"/>
<keyword evidence="9" id="KW-0460">Magnesium</keyword>
<dbReference type="GO" id="GO:0051301">
    <property type="term" value="P:cell division"/>
    <property type="evidence" value="ECO:0007669"/>
    <property type="project" value="UniProtKB-KW"/>
</dbReference>
<evidence type="ECO:0000256" key="9">
    <source>
        <dbReference type="ARBA" id="ARBA00022842"/>
    </source>
</evidence>
<evidence type="ECO:0000256" key="11">
    <source>
        <dbReference type="ARBA" id="ARBA00023204"/>
    </source>
</evidence>
<keyword evidence="4" id="KW-0235">DNA replication</keyword>
<evidence type="ECO:0000256" key="10">
    <source>
        <dbReference type="ARBA" id="ARBA00023172"/>
    </source>
</evidence>
<keyword evidence="16" id="KW-1185">Reference proteome</keyword>
<dbReference type="Pfam" id="PF01068">
    <property type="entry name" value="DNA_ligase_A_M"/>
    <property type="match status" value="1"/>
</dbReference>
<dbReference type="Gene3D" id="3.30.470.30">
    <property type="entry name" value="DNA ligase/mRNA capping enzyme"/>
    <property type="match status" value="1"/>
</dbReference>
<reference evidence="15 16" key="1">
    <citation type="submission" date="2019-06" db="EMBL/GenBank/DDBJ databases">
        <title>Persicimonas caeni gen. nov., sp. nov., a predatory bacterium isolated from solar saltern.</title>
        <authorList>
            <person name="Wang S."/>
        </authorList>
    </citation>
    <scope>NUCLEOTIDE SEQUENCE [LARGE SCALE GENOMIC DNA]</scope>
    <source>
        <strain evidence="15 16">YN101</strain>
    </source>
</reference>
<evidence type="ECO:0000256" key="8">
    <source>
        <dbReference type="ARBA" id="ARBA00022840"/>
    </source>
</evidence>
<proteinExistence type="predicted"/>
<evidence type="ECO:0000256" key="13">
    <source>
        <dbReference type="ARBA" id="ARBA00034003"/>
    </source>
</evidence>
<keyword evidence="2 15" id="KW-0436">Ligase</keyword>
<dbReference type="GO" id="GO:0006260">
    <property type="term" value="P:DNA replication"/>
    <property type="evidence" value="ECO:0007669"/>
    <property type="project" value="UniProtKB-KW"/>
</dbReference>
<dbReference type="InterPro" id="IPR012308">
    <property type="entry name" value="DNA_ligase_ATP-dep_N"/>
</dbReference>
<dbReference type="Proteomes" id="UP000315995">
    <property type="component" value="Chromosome"/>
</dbReference>
<dbReference type="InterPro" id="IPR026333">
    <property type="entry name" value="ATP_dep_DNA_lig_pp_1105_fam"/>
</dbReference>
<keyword evidence="3" id="KW-0132">Cell division</keyword>
<dbReference type="EC" id="6.5.1.1" evidence="1"/>
<dbReference type="EMBL" id="CP041186">
    <property type="protein sequence ID" value="QDG49528.1"/>
    <property type="molecule type" value="Genomic_DNA"/>
</dbReference>
<evidence type="ECO:0000313" key="16">
    <source>
        <dbReference type="Proteomes" id="UP000315995"/>
    </source>
</evidence>
<dbReference type="RefSeq" id="WP_141196025.1">
    <property type="nucleotide sequence ID" value="NZ_CP041186.1"/>
</dbReference>
<keyword evidence="8" id="KW-0067">ATP-binding</keyword>
<sequence length="548" mass="63169">MRRFADLYDALDMTTSTNAKVAHLVDYFSQAPSEDAAWVIYFLMGRRFKRPVTTTQMREWTYALADVPEWLFDESYYSVGDLAETISLVLDAAGLLRPSDNKSDNKSDKDEEDQEDLPLTAWVERLLTLRDLDEEAQKDAVTGWWTSLDMRGVYLLNKLLMGSMRVGVSAGLVTRALAKFTGHDKATISHRLMGQWEPSAEFFAGLLAEDTADADRSRPYPYFLASPLEQDPQELGEPEDWLIEWKWDGIRGQLIKRDHQVFLWSRGQELVTSRYPELEEAAQFLPDGVVIDGEIMAWEDGEPLPFSKLQKRIGRKRVTAKLREEIPVAFVGYDLMEYEGEDVRERPIEERRELLESFFASTHERFRLSEIVEAADWETYAELRETSRERKVEGFMLKRHGSPYRTGRTRGDWWKWKVDPYTIDAVLMYAQAGHGRRASLYTDYTFGVWTDDGALVPIAKAYSGLSDKEIRELDSWVRSNTLERFGPVRSVETEHVFEIAFAGLRPSNRHKSGIAVRFPRIVRWRHDKAPSAANTLGDVEELLEFHHG</sequence>
<dbReference type="GO" id="GO:0006310">
    <property type="term" value="P:DNA recombination"/>
    <property type="evidence" value="ECO:0007669"/>
    <property type="project" value="UniProtKB-KW"/>
</dbReference>
<name>A0A4Y6PMK3_PERCE</name>
<evidence type="ECO:0000256" key="7">
    <source>
        <dbReference type="ARBA" id="ARBA00022763"/>
    </source>
</evidence>
<keyword evidence="11" id="KW-0234">DNA repair</keyword>
<dbReference type="Gene3D" id="2.40.50.140">
    <property type="entry name" value="Nucleic acid-binding proteins"/>
    <property type="match status" value="1"/>
</dbReference>
<dbReference type="Gene3D" id="1.10.3260.10">
    <property type="entry name" value="DNA ligase, ATP-dependent, N-terminal domain"/>
    <property type="match status" value="1"/>
</dbReference>
<dbReference type="PROSITE" id="PS50160">
    <property type="entry name" value="DNA_LIGASE_A3"/>
    <property type="match status" value="1"/>
</dbReference>
<dbReference type="OrthoDB" id="9767858at2"/>
<keyword evidence="10" id="KW-0233">DNA recombination</keyword>
<feature type="domain" description="ATP-dependent DNA ligase family profile" evidence="14">
    <location>
        <begin position="321"/>
        <end position="450"/>
    </location>
</feature>
<accession>A0A4Y6PMK3</accession>
<dbReference type="GO" id="GO:0046872">
    <property type="term" value="F:metal ion binding"/>
    <property type="evidence" value="ECO:0007669"/>
    <property type="project" value="UniProtKB-KW"/>
</dbReference>
<evidence type="ECO:0000256" key="1">
    <source>
        <dbReference type="ARBA" id="ARBA00012727"/>
    </source>
</evidence>
<evidence type="ECO:0000313" key="15">
    <source>
        <dbReference type="EMBL" id="QDG49528.1"/>
    </source>
</evidence>
<evidence type="ECO:0000256" key="3">
    <source>
        <dbReference type="ARBA" id="ARBA00022618"/>
    </source>
</evidence>
<keyword evidence="5" id="KW-0479">Metal-binding</keyword>
<dbReference type="NCBIfam" id="TIGR04120">
    <property type="entry name" value="DNA_lig_bact"/>
    <property type="match status" value="1"/>
</dbReference>
<keyword evidence="6" id="KW-0547">Nucleotide-binding</keyword>
<evidence type="ECO:0000259" key="14">
    <source>
        <dbReference type="PROSITE" id="PS50160"/>
    </source>
</evidence>
<dbReference type="InterPro" id="IPR050191">
    <property type="entry name" value="ATP-dep_DNA_ligase"/>
</dbReference>
<organism evidence="15 16">
    <name type="scientific">Persicimonas caeni</name>
    <dbReference type="NCBI Taxonomy" id="2292766"/>
    <lineage>
        <taxon>Bacteria</taxon>
        <taxon>Deltaproteobacteria</taxon>
        <taxon>Bradymonadales</taxon>
        <taxon>Bradymonadaceae</taxon>
        <taxon>Persicimonas</taxon>
    </lineage>
</organism>
<dbReference type="Pfam" id="PF04675">
    <property type="entry name" value="DNA_ligase_A_N"/>
    <property type="match status" value="1"/>
</dbReference>
<dbReference type="GO" id="GO:0005524">
    <property type="term" value="F:ATP binding"/>
    <property type="evidence" value="ECO:0007669"/>
    <property type="project" value="UniProtKB-KW"/>
</dbReference>